<dbReference type="InterPro" id="IPR001810">
    <property type="entry name" value="F-box_dom"/>
</dbReference>
<accession>A0A9N9IRF5</accession>
<dbReference type="EMBL" id="CAJVPV010032406">
    <property type="protein sequence ID" value="CAG8744848.1"/>
    <property type="molecule type" value="Genomic_DNA"/>
</dbReference>
<feature type="non-terminal residue" evidence="2">
    <location>
        <position position="119"/>
    </location>
</feature>
<dbReference type="AlphaFoldDB" id="A0A9N9IRF5"/>
<gene>
    <name evidence="2" type="ORF">AMORRO_LOCUS14963</name>
</gene>
<organism evidence="2 3">
    <name type="scientific">Acaulospora morrowiae</name>
    <dbReference type="NCBI Taxonomy" id="94023"/>
    <lineage>
        <taxon>Eukaryota</taxon>
        <taxon>Fungi</taxon>
        <taxon>Fungi incertae sedis</taxon>
        <taxon>Mucoromycota</taxon>
        <taxon>Glomeromycotina</taxon>
        <taxon>Glomeromycetes</taxon>
        <taxon>Diversisporales</taxon>
        <taxon>Acaulosporaceae</taxon>
        <taxon>Acaulospora</taxon>
    </lineage>
</organism>
<dbReference type="InterPro" id="IPR036047">
    <property type="entry name" value="F-box-like_dom_sf"/>
</dbReference>
<comment type="caution">
    <text evidence="2">The sequence shown here is derived from an EMBL/GenBank/DDBJ whole genome shotgun (WGS) entry which is preliminary data.</text>
</comment>
<dbReference type="SUPFAM" id="SSF81383">
    <property type="entry name" value="F-box domain"/>
    <property type="match status" value="1"/>
</dbReference>
<dbReference type="Proteomes" id="UP000789342">
    <property type="component" value="Unassembled WGS sequence"/>
</dbReference>
<proteinExistence type="predicted"/>
<feature type="domain" description="F-box" evidence="1">
    <location>
        <begin position="21"/>
        <end position="56"/>
    </location>
</feature>
<evidence type="ECO:0000259" key="1">
    <source>
        <dbReference type="Pfam" id="PF12937"/>
    </source>
</evidence>
<dbReference type="Pfam" id="PF12937">
    <property type="entry name" value="F-box-like"/>
    <property type="match status" value="1"/>
</dbReference>
<name>A0A9N9IRF5_9GLOM</name>
<evidence type="ECO:0000313" key="2">
    <source>
        <dbReference type="EMBL" id="CAG8744848.1"/>
    </source>
</evidence>
<evidence type="ECO:0000313" key="3">
    <source>
        <dbReference type="Proteomes" id="UP000789342"/>
    </source>
</evidence>
<sequence>MGKTRSSKYAELKKIYEFSSEMLTKIFKELSDPDIHSCVLVNREWCRVGLPLLWEDPLSWGAPIIEIYLNFLSTEQRSSIRRTTVSLNKVSNHIFCYPDFIKKLSYTELHEAIFSWLIE</sequence>
<keyword evidence="3" id="KW-1185">Reference proteome</keyword>
<dbReference type="OrthoDB" id="2351154at2759"/>
<reference evidence="2" key="1">
    <citation type="submission" date="2021-06" db="EMBL/GenBank/DDBJ databases">
        <authorList>
            <person name="Kallberg Y."/>
            <person name="Tangrot J."/>
            <person name="Rosling A."/>
        </authorList>
    </citation>
    <scope>NUCLEOTIDE SEQUENCE</scope>
    <source>
        <strain evidence="2">CL551</strain>
    </source>
</reference>
<protein>
    <submittedName>
        <fullName evidence="2">10444_t:CDS:1</fullName>
    </submittedName>
</protein>